<comment type="caution">
    <text evidence="1">The sequence shown here is derived from an EMBL/GenBank/DDBJ whole genome shotgun (WGS) entry which is preliminary data.</text>
</comment>
<accession>A0A9P8P8C6</accession>
<protein>
    <submittedName>
        <fullName evidence="1">Uncharacterized protein</fullName>
    </submittedName>
</protein>
<dbReference type="EMBL" id="JAEUBE010000183">
    <property type="protein sequence ID" value="KAH3667438.1"/>
    <property type="molecule type" value="Genomic_DNA"/>
</dbReference>
<reference evidence="1" key="2">
    <citation type="submission" date="2021-01" db="EMBL/GenBank/DDBJ databases">
        <authorList>
            <person name="Schikora-Tamarit M.A."/>
        </authorList>
    </citation>
    <scope>NUCLEOTIDE SEQUENCE</scope>
    <source>
        <strain evidence="1">CBS6075</strain>
    </source>
</reference>
<proteinExistence type="predicted"/>
<dbReference type="Proteomes" id="UP000769157">
    <property type="component" value="Unassembled WGS sequence"/>
</dbReference>
<gene>
    <name evidence="1" type="ORF">OGAPHI_003087</name>
</gene>
<dbReference type="RefSeq" id="XP_046062250.1">
    <property type="nucleotide sequence ID" value="XM_046204027.1"/>
</dbReference>
<dbReference type="GeneID" id="70235054"/>
<organism evidence="1 2">
    <name type="scientific">Ogataea philodendri</name>
    <dbReference type="NCBI Taxonomy" id="1378263"/>
    <lineage>
        <taxon>Eukaryota</taxon>
        <taxon>Fungi</taxon>
        <taxon>Dikarya</taxon>
        <taxon>Ascomycota</taxon>
        <taxon>Saccharomycotina</taxon>
        <taxon>Pichiomycetes</taxon>
        <taxon>Pichiales</taxon>
        <taxon>Pichiaceae</taxon>
        <taxon>Ogataea</taxon>
    </lineage>
</organism>
<keyword evidence="2" id="KW-1185">Reference proteome</keyword>
<evidence type="ECO:0000313" key="1">
    <source>
        <dbReference type="EMBL" id="KAH3667438.1"/>
    </source>
</evidence>
<evidence type="ECO:0000313" key="2">
    <source>
        <dbReference type="Proteomes" id="UP000769157"/>
    </source>
</evidence>
<dbReference type="AlphaFoldDB" id="A0A9P8P8C6"/>
<name>A0A9P8P8C6_9ASCO</name>
<reference evidence="1" key="1">
    <citation type="journal article" date="2021" name="Open Biol.">
        <title>Shared evolutionary footprints suggest mitochondrial oxidative damage underlies multiple complex I losses in fungi.</title>
        <authorList>
            <person name="Schikora-Tamarit M.A."/>
            <person name="Marcet-Houben M."/>
            <person name="Nosek J."/>
            <person name="Gabaldon T."/>
        </authorList>
    </citation>
    <scope>NUCLEOTIDE SEQUENCE</scope>
    <source>
        <strain evidence="1">CBS6075</strain>
    </source>
</reference>
<sequence length="157" mass="16768">MHSIISPEMYAWGSLASKKIASPDLSVQWFNIKQPQKRPMSFGNWASSLWIRSAKVSPNRAGSDLVFLTMLAAKGSNLDSGLFITRLNTFCSSFFLPATSAEAIPEWNSSVTSAPTSSLNSGIFCNSSSICARGLNPQNASKSVIATAISGLWLSSG</sequence>